<dbReference type="EMBL" id="CADCVB010000085">
    <property type="protein sequence ID" value="CAA9422743.1"/>
    <property type="molecule type" value="Genomic_DNA"/>
</dbReference>
<evidence type="ECO:0000313" key="2">
    <source>
        <dbReference type="EMBL" id="CAA9422743.1"/>
    </source>
</evidence>
<name>A0A6J4PS14_9ACTN</name>
<evidence type="ECO:0000256" key="1">
    <source>
        <dbReference type="SAM" id="MobiDB-lite"/>
    </source>
</evidence>
<reference evidence="2" key="1">
    <citation type="submission" date="2020-02" db="EMBL/GenBank/DDBJ databases">
        <authorList>
            <person name="Meier V. D."/>
        </authorList>
    </citation>
    <scope>NUCLEOTIDE SEQUENCE</scope>
    <source>
        <strain evidence="2">AVDCRST_MAG78</strain>
    </source>
</reference>
<sequence length="41" mass="4702">MADKRKNKDSLAREGEPSQKTEKGLEIPVLKPLIKLAFHER</sequence>
<feature type="compositionally biased region" description="Basic and acidic residues" evidence="1">
    <location>
        <begin position="1"/>
        <end position="25"/>
    </location>
</feature>
<feature type="region of interest" description="Disordered" evidence="1">
    <location>
        <begin position="1"/>
        <end position="26"/>
    </location>
</feature>
<protein>
    <submittedName>
        <fullName evidence="2">Uncharacterized protein</fullName>
    </submittedName>
</protein>
<accession>A0A6J4PS14</accession>
<dbReference type="AlphaFoldDB" id="A0A6J4PS14"/>
<gene>
    <name evidence="2" type="ORF">AVDCRST_MAG78-1150</name>
</gene>
<organism evidence="2">
    <name type="scientific">uncultured Rubrobacteraceae bacterium</name>
    <dbReference type="NCBI Taxonomy" id="349277"/>
    <lineage>
        <taxon>Bacteria</taxon>
        <taxon>Bacillati</taxon>
        <taxon>Actinomycetota</taxon>
        <taxon>Rubrobacteria</taxon>
        <taxon>Rubrobacterales</taxon>
        <taxon>Rubrobacteraceae</taxon>
        <taxon>environmental samples</taxon>
    </lineage>
</organism>
<proteinExistence type="predicted"/>